<evidence type="ECO:0000313" key="1">
    <source>
        <dbReference type="EMBL" id="MDH4620481.1"/>
    </source>
</evidence>
<dbReference type="EMBL" id="JAFFRZ010000001">
    <property type="protein sequence ID" value="MDH4620481.1"/>
    <property type="molecule type" value="Genomic_DNA"/>
</dbReference>
<name>A0A0P9XQE7_PSESX</name>
<dbReference type="AlphaFoldDB" id="A0A0P9XQE7"/>
<accession>A0A0P9XQE7</accession>
<dbReference type="Proteomes" id="UP001162155">
    <property type="component" value="Unassembled WGS sequence"/>
</dbReference>
<organism evidence="1 2">
    <name type="scientific">Pseudomonas syringae pv. papulans</name>
    <dbReference type="NCBI Taxonomy" id="83963"/>
    <lineage>
        <taxon>Bacteria</taxon>
        <taxon>Pseudomonadati</taxon>
        <taxon>Pseudomonadota</taxon>
        <taxon>Gammaproteobacteria</taxon>
        <taxon>Pseudomonadales</taxon>
        <taxon>Pseudomonadaceae</taxon>
        <taxon>Pseudomonas</taxon>
        <taxon>Pseudomonas syringae</taxon>
    </lineage>
</organism>
<comment type="caution">
    <text evidence="1">The sequence shown here is derived from an EMBL/GenBank/DDBJ whole genome shotgun (WGS) entry which is preliminary data.</text>
</comment>
<evidence type="ECO:0000313" key="2">
    <source>
        <dbReference type="Proteomes" id="UP001162155"/>
    </source>
</evidence>
<dbReference type="RefSeq" id="WP_003373153.1">
    <property type="nucleotide sequence ID" value="NZ_JAFFRY010000071.1"/>
</dbReference>
<gene>
    <name evidence="1" type="ORF">JW322_01465</name>
</gene>
<protein>
    <submittedName>
        <fullName evidence="1">Uncharacterized protein</fullName>
    </submittedName>
</protein>
<reference evidence="1" key="1">
    <citation type="submission" date="2021-02" db="EMBL/GenBank/DDBJ databases">
        <title>Genome analysis of blister spot of apple pathogen from New York area.</title>
        <authorList>
            <person name="Kandel P."/>
            <person name="Hockett K.L."/>
            <person name="Santander R."/>
            <person name="Acimovic S."/>
        </authorList>
    </citation>
    <scope>NUCLEOTIDE SEQUENCE</scope>
    <source>
        <strain evidence="1">PSP1</strain>
    </source>
</reference>
<sequence length="59" mass="7069">MLDLVEVENGCVAEEEREWMIISRKERLLIELHRRISERDQHQLVRLTSGLVILEQEQV</sequence>
<proteinExistence type="predicted"/>